<name>A0A669ETJ8_ORENI</name>
<feature type="region of interest" description="Disordered" evidence="11">
    <location>
        <begin position="420"/>
        <end position="486"/>
    </location>
</feature>
<feature type="domain" description="DUF6570" evidence="16">
    <location>
        <begin position="789"/>
        <end position="916"/>
    </location>
</feature>
<dbReference type="SUPFAM" id="SSF54001">
    <property type="entry name" value="Cysteine proteinases"/>
    <property type="match status" value="1"/>
</dbReference>
<dbReference type="SUPFAM" id="SSF56219">
    <property type="entry name" value="DNase I-like"/>
    <property type="match status" value="1"/>
</dbReference>
<keyword evidence="9" id="KW-0233">DNA recombination</keyword>
<dbReference type="EC" id="5.6.2.3" evidence="9"/>
<comment type="similarity">
    <text evidence="9">Belongs to the helicase family.</text>
</comment>
<evidence type="ECO:0000256" key="10">
    <source>
        <dbReference type="SAM" id="Coils"/>
    </source>
</evidence>
<dbReference type="Gene3D" id="3.60.10.10">
    <property type="entry name" value="Endonuclease/exonuclease/phosphatase"/>
    <property type="match status" value="1"/>
</dbReference>
<dbReference type="SUPFAM" id="SSF52540">
    <property type="entry name" value="P-loop containing nucleoside triphosphate hydrolases"/>
    <property type="match status" value="2"/>
</dbReference>
<dbReference type="Proteomes" id="UP000005207">
    <property type="component" value="Unplaced"/>
</dbReference>
<keyword evidence="2 9" id="KW-0227">DNA damage</keyword>
<feature type="domain" description="Peptidase C76" evidence="13">
    <location>
        <begin position="110"/>
        <end position="254"/>
    </location>
</feature>
<dbReference type="Pfam" id="PF05970">
    <property type="entry name" value="PIF1"/>
    <property type="match status" value="1"/>
</dbReference>
<protein>
    <recommendedName>
        <fullName evidence="9">ATP-dependent DNA helicase</fullName>
        <ecNumber evidence="9">5.6.2.3</ecNumber>
    </recommendedName>
</protein>
<dbReference type="InterPro" id="IPR051055">
    <property type="entry name" value="PIF1_helicase"/>
</dbReference>
<dbReference type="InterPro" id="IPR036691">
    <property type="entry name" value="Endo/exonu/phosph_ase_sf"/>
</dbReference>
<sequence>MPRKGQRSQSQKLRWQKQKEQVNVSQSGEQVKVSVTTIPSPETQSSVQTAAVTYADVVKRGVHSVCVQQVVQTEPQVTVQMQHDGEAPVPSHVQATNSESRPRVSSICASRSQASAKYGKYRNQQCMANSLVFLSFLHEDEFITKADLNRVLDKGHAMHSDARKRFVNSVFLACDELPSVVTSRRHEYQVDMSQFAHYGTFDSTDHLPSLEQGLQCLASEVCYALLVIGGTVIAVCRLTSGEYAYFDPHPRKSTGMPLSLGVSGGTAVMLKFTRLNDMIDRIKRLYRMFSMARTCTYELQPVEFHSENAADQRDADENRQTATTVPAPALNEPEFETPKSTEQTQKTVTDTLATEVMSSRVDYSNEPAAELNNRPSDYLEIETSASSVRDTQVTSDSVPQNDLNTACCLTKTTEELSHKLLKRNKQERRKIRRRLLVQEKLPQRKENQKKKERQMYTFDESFKAKKRDSSRKSHDSDHSKKKSVYKNNLYKLNATYREKQREHFRKIYRDSAKIRERKRERVIRMYKNNPIFREKQKERITRTYREYPLFKEKQKERMKKTYKESPIFRQKQNERLRKTYRESPDFREKKKERIRRTYRTCVEFREKHKACMRSYVYNLYKESEEFKQKKLSYITKRYGEQRQFQQQHKDNMRERMRVKYWNSFSFRQAHNIRCAMNIKRKYHQMHRPAESLQCHPDNSLMNEAISRFRSNIKSAPSYVCTVCLKASFPNQVKICKRTNYSKHQTVAQQCLTGIFVHVCDEACNDNCSFPVERKKEYICHTCHSSLKSGRMPRLAAINGLELQDIPAELCDLNILERHLIAKCIPFAKIIPLPKGRQRLIRGNVVCVPSEVQQTVDCLPRLRSQSQIMRIKLKRRLCYKGHQLFQTVTWSKLIQALRKLKQIHPQYKDIVIRDDALLCDPTLPDEDSSDEASMGSDDYDEADLMEIDNYEKDALLCETESETEQDIDMVSCDEQPEEQNPEEPESDLNNGGFALESCLQPVDISEEILCFTDNTYCVAPAERNNPVSFFRTPHLEAMAFPVQFPTGQNTLDEKRRLKLTPSAYFKSRLFNIDARFARDTNYLFFAQFVTEIHLANSSMTIQLRKGKTMTKDGRKITSGMLQSKTEVEKLVRNKDAIRFMQPLRGTPAYWQKTTKDLFSMVRQIGTPQFFVTFSAAEMRWPEVIQAIKRQQGEDVDFEALDWSEKCEILRSNPVTTMRMFDKRVEALFRDLLFSPAQPLGEIIDYFYRVEFQHRGSPHIHMLLWIREKVEVDVDDDQTVCDFVDRYISAQLPDPEKQPELHKKVAELQKHSKNHTKTCFKSVNSGCRFGFPKPPSTRTMVVRQDEDSDTEAAKAKLRPLLNLLKEPEAASLTIEQILSRCNLTMNEYEQCLQDINKKTALILKRDPKDCWINNYNPDLLEAWNSNLDVSLILNAYSCIEYLCKYITKKESGLSEYLKTVIDNSDKNTVNECDEMRAVMQAYSKKREISAQECVTRVCGLKMKKCSRSVVFVSTDDNPVKMSRPMSYLETTTHDSCNIWMTSLSDKYKCRPETPEYEEMSLADFAALCRLVSGPNEGKDVLPLLNQLGFVQRRKNDKPAIIRYYHCSQEKDPEQYYGRLLRLYLPHRSEQELKPQGFLTYQSFYNSGFVRLPCSDHSESVKRIVKRNKDKYEKNSEDIESALEEFEQNRDVVIDEWCNLAPESEVVRLQCDENLPERHSDDENEQENVPDYNRQSDAVTEIRAIREQSAVDPAVVRVMYQNLNQKQACVFYAIRDWCIQRVCGLNPDPFFFYINGGAGTGKSHLIKCIHSEASKILSRLPANAEEADISNPTVLLTSFTGTAAFSINGSTLHSLLKLPRSLKPPIQGLGNQLDEVRSELMNAEIIVIDEISMVSKPLFAYVDARLKQIKGTQRPFGGMSVLAVGDFYQLPPVRQSKPLCVYDPEQIDLWQEHFQMITLTEIMRQKDDVAFAEMLNRIRVKEKTDELSQCDRDLLSQAVTAPEECPIEVLHIYATNKNVESHNTDTLKKLHSNIIIINADDFQKDKRTGRMARRDKPFTGGRNDLPDTLHVAEGARVMLTRNLDTLNGLVNGAFGILIKVVRCENDGHIIKLGLRMDNRQSVRSSRSANAASDDLVYIERAEESLKFKGAVRRQFPVKLAFACTIHKTQGLTTQTAVVSMKNIFEPGMAYVALSRVTSLSGLYLQDLDEKKIYANPEVTAALQTMRQASVEEMMPLLQVRETASRPDTLTLIHHNTEGLPSHISDIKSHHEMCLADVLCLTESHLQGSFVADSLHLDGYTMFKRNRHVSYTNFPHMASRSGGGVVVYLRNHFQVQVKQYLHNVTDLEFLVLKVQAPFPALIAVVYRPPDYSLTPFTQNLVSLLDSLEIMDCHPIIVCGDFNENQLQSGRKQIVEQFQSRGYSQLITSATTDKNTLLDLIFISQPQQSLHSGVLRTYYSYHNPVFCVLSSSQ</sequence>
<dbReference type="GO" id="GO:0005524">
    <property type="term" value="F:ATP binding"/>
    <property type="evidence" value="ECO:0007669"/>
    <property type="project" value="UniProtKB-KW"/>
</dbReference>
<evidence type="ECO:0000256" key="4">
    <source>
        <dbReference type="ARBA" id="ARBA00022806"/>
    </source>
</evidence>
<dbReference type="Pfam" id="PF03372">
    <property type="entry name" value="Exo_endo_phos"/>
    <property type="match status" value="1"/>
</dbReference>
<feature type="compositionally biased region" description="Acidic residues" evidence="11">
    <location>
        <begin position="973"/>
        <end position="985"/>
    </location>
</feature>
<dbReference type="InParanoid" id="A0A669ETJ8"/>
<dbReference type="InterPro" id="IPR049163">
    <property type="entry name" value="Pif1-like_2B_dom"/>
</dbReference>
<keyword evidence="10" id="KW-0175">Coiled coil</keyword>
<keyword evidence="5 9" id="KW-0067">ATP-binding</keyword>
<reference evidence="18" key="1">
    <citation type="submission" date="2025-08" db="UniProtKB">
        <authorList>
            <consortium name="Ensembl"/>
        </authorList>
    </citation>
    <scope>IDENTIFICATION</scope>
</reference>
<keyword evidence="6" id="KW-0238">DNA-binding</keyword>
<evidence type="ECO:0000259" key="16">
    <source>
        <dbReference type="Pfam" id="PF20209"/>
    </source>
</evidence>
<dbReference type="InterPro" id="IPR010285">
    <property type="entry name" value="DNA_helicase_pif1-like_DEAD"/>
</dbReference>
<dbReference type="Gene3D" id="3.90.70.120">
    <property type="match status" value="1"/>
</dbReference>
<dbReference type="GO" id="GO:0043139">
    <property type="term" value="F:5'-3' DNA helicase activity"/>
    <property type="evidence" value="ECO:0007669"/>
    <property type="project" value="UniProtKB-EC"/>
</dbReference>
<dbReference type="PANTHER" id="PTHR47642">
    <property type="entry name" value="ATP-DEPENDENT DNA HELICASE"/>
    <property type="match status" value="1"/>
</dbReference>
<evidence type="ECO:0000256" key="7">
    <source>
        <dbReference type="ARBA" id="ARBA00023204"/>
    </source>
</evidence>
<evidence type="ECO:0000256" key="8">
    <source>
        <dbReference type="ARBA" id="ARBA00023235"/>
    </source>
</evidence>
<evidence type="ECO:0000256" key="9">
    <source>
        <dbReference type="RuleBase" id="RU363044"/>
    </source>
</evidence>
<feature type="coiled-coil region" evidence="10">
    <location>
        <begin position="1659"/>
        <end position="1693"/>
    </location>
</feature>
<comment type="cofactor">
    <cofactor evidence="9">
        <name>Mg(2+)</name>
        <dbReference type="ChEBI" id="CHEBI:18420"/>
    </cofactor>
</comment>
<dbReference type="Pfam" id="PF04843">
    <property type="entry name" value="Herpes_teg_N"/>
    <property type="match status" value="1"/>
</dbReference>
<feature type="domain" description="DNA helicase Pif1-like 2B" evidence="17">
    <location>
        <begin position="2065"/>
        <end position="2095"/>
    </location>
</feature>
<reference evidence="18" key="2">
    <citation type="submission" date="2025-09" db="UniProtKB">
        <authorList>
            <consortium name="Ensembl"/>
        </authorList>
    </citation>
    <scope>IDENTIFICATION</scope>
</reference>
<evidence type="ECO:0000313" key="19">
    <source>
        <dbReference type="Proteomes" id="UP000005207"/>
    </source>
</evidence>
<dbReference type="GO" id="GO:0006310">
    <property type="term" value="P:DNA recombination"/>
    <property type="evidence" value="ECO:0007669"/>
    <property type="project" value="UniProtKB-KW"/>
</dbReference>
<dbReference type="InterPro" id="IPR046700">
    <property type="entry name" value="DUF6570"/>
</dbReference>
<comment type="catalytic activity">
    <reaction evidence="9">
        <text>ATP + H2O = ADP + phosphate + H(+)</text>
        <dbReference type="Rhea" id="RHEA:13065"/>
        <dbReference type="ChEBI" id="CHEBI:15377"/>
        <dbReference type="ChEBI" id="CHEBI:15378"/>
        <dbReference type="ChEBI" id="CHEBI:30616"/>
        <dbReference type="ChEBI" id="CHEBI:43474"/>
        <dbReference type="ChEBI" id="CHEBI:456216"/>
        <dbReference type="EC" id="5.6.2.3"/>
    </reaction>
</comment>
<evidence type="ECO:0000256" key="11">
    <source>
        <dbReference type="SAM" id="MobiDB-lite"/>
    </source>
</evidence>
<evidence type="ECO:0000259" key="15">
    <source>
        <dbReference type="Pfam" id="PF14214"/>
    </source>
</evidence>
<evidence type="ECO:0000256" key="5">
    <source>
        <dbReference type="ARBA" id="ARBA00022840"/>
    </source>
</evidence>
<evidence type="ECO:0000256" key="3">
    <source>
        <dbReference type="ARBA" id="ARBA00022801"/>
    </source>
</evidence>
<dbReference type="Gene3D" id="3.40.50.300">
    <property type="entry name" value="P-loop containing nucleotide triphosphate hydrolases"/>
    <property type="match status" value="1"/>
</dbReference>
<keyword evidence="7 9" id="KW-0234">DNA repair</keyword>
<dbReference type="Pfam" id="PF20209">
    <property type="entry name" value="DUF6570"/>
    <property type="match status" value="1"/>
</dbReference>
<dbReference type="GO" id="GO:0016787">
    <property type="term" value="F:hydrolase activity"/>
    <property type="evidence" value="ECO:0007669"/>
    <property type="project" value="UniProtKB-KW"/>
</dbReference>
<dbReference type="InterPro" id="IPR006928">
    <property type="entry name" value="Herpes_teg_USP"/>
</dbReference>
<evidence type="ECO:0000256" key="6">
    <source>
        <dbReference type="ARBA" id="ARBA00023125"/>
    </source>
</evidence>
<dbReference type="InterPro" id="IPR027417">
    <property type="entry name" value="P-loop_NTPase"/>
</dbReference>
<dbReference type="PANTHER" id="PTHR47642:SF5">
    <property type="entry name" value="ATP-DEPENDENT DNA HELICASE"/>
    <property type="match status" value="1"/>
</dbReference>
<dbReference type="CDD" id="cd18809">
    <property type="entry name" value="SF1_C_RecD"/>
    <property type="match status" value="1"/>
</dbReference>
<keyword evidence="19" id="KW-1185">Reference proteome</keyword>
<feature type="domain" description="Endonuclease/exonuclease/phosphatase" evidence="12">
    <location>
        <begin position="2271"/>
        <end position="2451"/>
    </location>
</feature>
<dbReference type="Ensembl" id="ENSONIT00000067502.1">
    <property type="protein sequence ID" value="ENSONIP00000074207.1"/>
    <property type="gene ID" value="ENSONIG00000031008.1"/>
</dbReference>
<feature type="domain" description="DNA helicase Pif1-like DEAD-box helicase" evidence="14">
    <location>
        <begin position="1760"/>
        <end position="1975"/>
    </location>
</feature>
<dbReference type="GO" id="GO:0000723">
    <property type="term" value="P:telomere maintenance"/>
    <property type="evidence" value="ECO:0007669"/>
    <property type="project" value="InterPro"/>
</dbReference>
<feature type="region of interest" description="Disordered" evidence="11">
    <location>
        <begin position="961"/>
        <end position="991"/>
    </location>
</feature>
<feature type="region of interest" description="Disordered" evidence="11">
    <location>
        <begin position="1"/>
        <end position="28"/>
    </location>
</feature>
<evidence type="ECO:0000256" key="2">
    <source>
        <dbReference type="ARBA" id="ARBA00022763"/>
    </source>
</evidence>
<evidence type="ECO:0000259" key="12">
    <source>
        <dbReference type="Pfam" id="PF03372"/>
    </source>
</evidence>
<evidence type="ECO:0000256" key="1">
    <source>
        <dbReference type="ARBA" id="ARBA00022741"/>
    </source>
</evidence>
<dbReference type="InterPro" id="IPR025476">
    <property type="entry name" value="Helitron_helicase-like"/>
</dbReference>
<evidence type="ECO:0000259" key="13">
    <source>
        <dbReference type="Pfam" id="PF04843"/>
    </source>
</evidence>
<dbReference type="InterPro" id="IPR005135">
    <property type="entry name" value="Endo/exonuclease/phosphatase"/>
</dbReference>
<evidence type="ECO:0000259" key="17">
    <source>
        <dbReference type="Pfam" id="PF21530"/>
    </source>
</evidence>
<accession>A0A669ETJ8</accession>
<feature type="domain" description="Helitron helicase-like" evidence="15">
    <location>
        <begin position="1063"/>
        <end position="1262"/>
    </location>
</feature>
<keyword evidence="4 9" id="KW-0347">Helicase</keyword>
<dbReference type="GeneTree" id="ENSGT00940000164296"/>
<keyword evidence="1 9" id="KW-0547">Nucleotide-binding</keyword>
<evidence type="ECO:0000313" key="18">
    <source>
        <dbReference type="Ensembl" id="ENSONIP00000074207.1"/>
    </source>
</evidence>
<organism evidence="18 19">
    <name type="scientific">Oreochromis niloticus</name>
    <name type="common">Nile tilapia</name>
    <name type="synonym">Tilapia nilotica</name>
    <dbReference type="NCBI Taxonomy" id="8128"/>
    <lineage>
        <taxon>Eukaryota</taxon>
        <taxon>Metazoa</taxon>
        <taxon>Chordata</taxon>
        <taxon>Craniata</taxon>
        <taxon>Vertebrata</taxon>
        <taxon>Euteleostomi</taxon>
        <taxon>Actinopterygii</taxon>
        <taxon>Neopterygii</taxon>
        <taxon>Teleostei</taxon>
        <taxon>Neoteleostei</taxon>
        <taxon>Acanthomorphata</taxon>
        <taxon>Ovalentaria</taxon>
        <taxon>Cichlomorphae</taxon>
        <taxon>Cichliformes</taxon>
        <taxon>Cichlidae</taxon>
        <taxon>African cichlids</taxon>
        <taxon>Pseudocrenilabrinae</taxon>
        <taxon>Oreochromini</taxon>
        <taxon>Oreochromis</taxon>
    </lineage>
</organism>
<proteinExistence type="inferred from homology"/>
<dbReference type="InterPro" id="IPR038765">
    <property type="entry name" value="Papain-like_cys_pep_sf"/>
</dbReference>
<feature type="region of interest" description="Disordered" evidence="11">
    <location>
        <begin position="309"/>
        <end position="346"/>
    </location>
</feature>
<dbReference type="GO" id="GO:0006281">
    <property type="term" value="P:DNA repair"/>
    <property type="evidence" value="ECO:0007669"/>
    <property type="project" value="UniProtKB-KW"/>
</dbReference>
<feature type="compositionally biased region" description="Basic residues" evidence="11">
    <location>
        <begin position="420"/>
        <end position="435"/>
    </location>
</feature>
<keyword evidence="3 9" id="KW-0378">Hydrolase</keyword>
<evidence type="ECO:0000259" key="14">
    <source>
        <dbReference type="Pfam" id="PF05970"/>
    </source>
</evidence>
<feature type="compositionally biased region" description="Basic and acidic residues" evidence="11">
    <location>
        <begin position="309"/>
        <end position="319"/>
    </location>
</feature>
<dbReference type="Pfam" id="PF14214">
    <property type="entry name" value="Helitron_like_N"/>
    <property type="match status" value="1"/>
</dbReference>
<dbReference type="Pfam" id="PF21530">
    <property type="entry name" value="Pif1_2B_dom"/>
    <property type="match status" value="1"/>
</dbReference>
<keyword evidence="8" id="KW-0413">Isomerase</keyword>